<keyword evidence="2" id="KW-1185">Reference proteome</keyword>
<gene>
    <name evidence="1" type="ORF">FNU76_12550</name>
</gene>
<evidence type="ECO:0000313" key="2">
    <source>
        <dbReference type="Proteomes" id="UP000317550"/>
    </source>
</evidence>
<dbReference type="AlphaFoldDB" id="A0A516SG33"/>
<protein>
    <submittedName>
        <fullName evidence="1">Uncharacterized protein</fullName>
    </submittedName>
</protein>
<accession>A0A516SG33</accession>
<dbReference type="RefSeq" id="WP_144278517.1">
    <property type="nucleotide sequence ID" value="NZ_CP041730.1"/>
</dbReference>
<organism evidence="1 2">
    <name type="scientific">Chitinimonas arctica</name>
    <dbReference type="NCBI Taxonomy" id="2594795"/>
    <lineage>
        <taxon>Bacteria</taxon>
        <taxon>Pseudomonadati</taxon>
        <taxon>Pseudomonadota</taxon>
        <taxon>Betaproteobacteria</taxon>
        <taxon>Neisseriales</taxon>
        <taxon>Chitinibacteraceae</taxon>
        <taxon>Chitinimonas</taxon>
    </lineage>
</organism>
<dbReference type="KEGG" id="cari:FNU76_12550"/>
<reference evidence="2" key="1">
    <citation type="submission" date="2019-07" db="EMBL/GenBank/DDBJ databases">
        <title>Chitinimonas sp. nov., isolated from Ny-Alesund, arctica soil.</title>
        <authorList>
            <person name="Xu Q."/>
            <person name="Peng F."/>
        </authorList>
    </citation>
    <scope>NUCLEOTIDE SEQUENCE [LARGE SCALE GENOMIC DNA]</scope>
    <source>
        <strain evidence="2">R3-44</strain>
    </source>
</reference>
<dbReference type="Proteomes" id="UP000317550">
    <property type="component" value="Chromosome"/>
</dbReference>
<proteinExistence type="predicted"/>
<dbReference type="EMBL" id="CP041730">
    <property type="protein sequence ID" value="QDQ27124.1"/>
    <property type="molecule type" value="Genomic_DNA"/>
</dbReference>
<sequence length="101" mass="11103">MGSTTEADGFEREARAFLGSTNQNQLVSLLRIRSHYQAALRACALQESVTAEVINAVHIKYCGQALQLLGPELFEQLFDVPADVKAKLVDPEIFARQKLAA</sequence>
<name>A0A516SG33_9NEIS</name>
<evidence type="ECO:0000313" key="1">
    <source>
        <dbReference type="EMBL" id="QDQ27124.1"/>
    </source>
</evidence>